<proteinExistence type="inferred from homology"/>
<dbReference type="GO" id="GO:0002181">
    <property type="term" value="P:cytoplasmic translation"/>
    <property type="evidence" value="ECO:0007669"/>
    <property type="project" value="TreeGrafter"/>
</dbReference>
<dbReference type="PANTHER" id="PTHR10956">
    <property type="entry name" value="60S RIBOSOMAL PROTEIN L31"/>
    <property type="match status" value="1"/>
</dbReference>
<evidence type="ECO:0000256" key="5">
    <source>
        <dbReference type="HAMAP-Rule" id="MF_00410"/>
    </source>
</evidence>
<dbReference type="GO" id="GO:0022625">
    <property type="term" value="C:cytosolic large ribosomal subunit"/>
    <property type="evidence" value="ECO:0007669"/>
    <property type="project" value="TreeGrafter"/>
</dbReference>
<dbReference type="AlphaFoldDB" id="A0A832WLG7"/>
<accession>A0A832WLG7</accession>
<dbReference type="GeneID" id="1478212"/>
<dbReference type="InterPro" id="IPR000054">
    <property type="entry name" value="Ribosomal_eL31"/>
</dbReference>
<dbReference type="NCBIfam" id="NF002258">
    <property type="entry name" value="PRK01192.1-1"/>
    <property type="match status" value="1"/>
</dbReference>
<sequence length="86" mass="9950">MAEVVDERVYTVPLRDAKKAPLKKRAPRAVKALRQFIERHMKAEEVRIGNDVNEKIWERGIKKPPSKIRVRAVKYADGTVEVRLAE</sequence>
<dbReference type="InterPro" id="IPR020052">
    <property type="entry name" value="Ribosomal_eL31_CS"/>
</dbReference>
<dbReference type="InterPro" id="IPR023621">
    <property type="entry name" value="Ribosomal_eL31_dom_sf"/>
</dbReference>
<dbReference type="Pfam" id="PF01198">
    <property type="entry name" value="Ribosomal_L31e"/>
    <property type="match status" value="1"/>
</dbReference>
<dbReference type="Gene3D" id="3.10.440.10">
    <property type="match status" value="1"/>
</dbReference>
<evidence type="ECO:0000313" key="6">
    <source>
        <dbReference type="EMBL" id="HII71090.1"/>
    </source>
</evidence>
<dbReference type="Proteomes" id="UP000619545">
    <property type="component" value="Unassembled WGS sequence"/>
</dbReference>
<protein>
    <recommendedName>
        <fullName evidence="4 5">Large ribosomal subunit protein eL31</fullName>
    </recommendedName>
</protein>
<dbReference type="GO" id="GO:0003735">
    <property type="term" value="F:structural constituent of ribosome"/>
    <property type="evidence" value="ECO:0007669"/>
    <property type="project" value="InterPro"/>
</dbReference>
<evidence type="ECO:0000256" key="1">
    <source>
        <dbReference type="ARBA" id="ARBA00010808"/>
    </source>
</evidence>
<dbReference type="SMR" id="A0A832WLG7"/>
<keyword evidence="2 5" id="KW-0689">Ribosomal protein</keyword>
<comment type="similarity">
    <text evidence="1 5">Belongs to the eukaryotic ribosomal protein eL31 family.</text>
</comment>
<dbReference type="PANTHER" id="PTHR10956:SF0">
    <property type="entry name" value="60S RIBOSOMAL PROTEIN L31"/>
    <property type="match status" value="1"/>
</dbReference>
<dbReference type="CDD" id="cd00463">
    <property type="entry name" value="Ribosomal_L31e"/>
    <property type="match status" value="1"/>
</dbReference>
<evidence type="ECO:0000256" key="4">
    <source>
        <dbReference type="ARBA" id="ARBA00035230"/>
    </source>
</evidence>
<dbReference type="PROSITE" id="PS01144">
    <property type="entry name" value="RIBOSOMAL_L31E"/>
    <property type="match status" value="1"/>
</dbReference>
<reference evidence="6" key="1">
    <citation type="journal article" date="2020" name="bioRxiv">
        <title>A rank-normalized archaeal taxonomy based on genome phylogeny resolves widespread incomplete and uneven classifications.</title>
        <authorList>
            <person name="Rinke C."/>
            <person name="Chuvochina M."/>
            <person name="Mussig A.J."/>
            <person name="Chaumeil P.-A."/>
            <person name="Waite D.W."/>
            <person name="Whitman W.B."/>
            <person name="Parks D.H."/>
            <person name="Hugenholtz P."/>
        </authorList>
    </citation>
    <scope>NUCLEOTIDE SEQUENCE</scope>
    <source>
        <strain evidence="6">UBA8853</strain>
    </source>
</reference>
<dbReference type="EMBL" id="DUJS01000005">
    <property type="protein sequence ID" value="HII71090.1"/>
    <property type="molecule type" value="Genomic_DNA"/>
</dbReference>
<evidence type="ECO:0000313" key="7">
    <source>
        <dbReference type="Proteomes" id="UP000619545"/>
    </source>
</evidence>
<dbReference type="HAMAP" id="MF_00410">
    <property type="entry name" value="Ribosomal_eL31"/>
    <property type="match status" value="1"/>
</dbReference>
<dbReference type="OMA" id="WIARHAK"/>
<keyword evidence="3 5" id="KW-0687">Ribonucleoprotein</keyword>
<dbReference type="SMART" id="SM01380">
    <property type="entry name" value="Ribosomal_L31e"/>
    <property type="match status" value="1"/>
</dbReference>
<gene>
    <name evidence="5" type="primary">rpl31e</name>
    <name evidence="6" type="ORF">HA336_07665</name>
</gene>
<name>A0A832WLG7_9EURY</name>
<evidence type="ECO:0000256" key="3">
    <source>
        <dbReference type="ARBA" id="ARBA00023274"/>
    </source>
</evidence>
<dbReference type="SUPFAM" id="SSF54575">
    <property type="entry name" value="Ribosomal protein L31e"/>
    <property type="match status" value="1"/>
</dbReference>
<comment type="caution">
    <text evidence="6">The sequence shown here is derived from an EMBL/GenBank/DDBJ whole genome shotgun (WGS) entry which is preliminary data.</text>
</comment>
<organism evidence="6 7">
    <name type="scientific">Methanopyrus kandleri</name>
    <dbReference type="NCBI Taxonomy" id="2320"/>
    <lineage>
        <taxon>Archaea</taxon>
        <taxon>Methanobacteriati</taxon>
        <taxon>Methanobacteriota</taxon>
        <taxon>Methanomada group</taxon>
        <taxon>Methanopyri</taxon>
        <taxon>Methanopyrales</taxon>
        <taxon>Methanopyraceae</taxon>
        <taxon>Methanopyrus</taxon>
    </lineage>
</organism>
<dbReference type="RefSeq" id="WP_011019985.1">
    <property type="nucleotide sequence ID" value="NZ_DUJS01000005.1"/>
</dbReference>
<evidence type="ECO:0000256" key="2">
    <source>
        <dbReference type="ARBA" id="ARBA00022980"/>
    </source>
</evidence>